<feature type="region of interest" description="Disordered" evidence="1">
    <location>
        <begin position="71"/>
        <end position="93"/>
    </location>
</feature>
<protein>
    <submittedName>
        <fullName evidence="2">Uncharacterized protein</fullName>
    </submittedName>
</protein>
<proteinExistence type="predicted"/>
<accession>A0AA88M6F0</accession>
<feature type="region of interest" description="Disordered" evidence="1">
    <location>
        <begin position="26"/>
        <end position="47"/>
    </location>
</feature>
<evidence type="ECO:0000313" key="3">
    <source>
        <dbReference type="Proteomes" id="UP001187415"/>
    </source>
</evidence>
<reference evidence="2" key="1">
    <citation type="submission" date="2023-07" db="EMBL/GenBank/DDBJ databases">
        <title>Chromosome-level Genome Assembly of Striped Snakehead (Channa striata).</title>
        <authorList>
            <person name="Liu H."/>
        </authorList>
    </citation>
    <scope>NUCLEOTIDE SEQUENCE</scope>
    <source>
        <strain evidence="2">Gz</strain>
        <tissue evidence="2">Muscle</tissue>
    </source>
</reference>
<evidence type="ECO:0000313" key="2">
    <source>
        <dbReference type="EMBL" id="KAK2830403.1"/>
    </source>
</evidence>
<dbReference type="Proteomes" id="UP001187415">
    <property type="component" value="Unassembled WGS sequence"/>
</dbReference>
<gene>
    <name evidence="2" type="ORF">Q5P01_018334</name>
</gene>
<dbReference type="EMBL" id="JAUPFM010000014">
    <property type="protein sequence ID" value="KAK2830403.1"/>
    <property type="molecule type" value="Genomic_DNA"/>
</dbReference>
<organism evidence="2 3">
    <name type="scientific">Channa striata</name>
    <name type="common">Snakehead murrel</name>
    <name type="synonym">Ophicephalus striatus</name>
    <dbReference type="NCBI Taxonomy" id="64152"/>
    <lineage>
        <taxon>Eukaryota</taxon>
        <taxon>Metazoa</taxon>
        <taxon>Chordata</taxon>
        <taxon>Craniata</taxon>
        <taxon>Vertebrata</taxon>
        <taxon>Euteleostomi</taxon>
        <taxon>Actinopterygii</taxon>
        <taxon>Neopterygii</taxon>
        <taxon>Teleostei</taxon>
        <taxon>Neoteleostei</taxon>
        <taxon>Acanthomorphata</taxon>
        <taxon>Anabantaria</taxon>
        <taxon>Anabantiformes</taxon>
        <taxon>Channoidei</taxon>
        <taxon>Channidae</taxon>
        <taxon>Channa</taxon>
    </lineage>
</organism>
<dbReference type="AlphaFoldDB" id="A0AA88M6F0"/>
<evidence type="ECO:0000256" key="1">
    <source>
        <dbReference type="SAM" id="MobiDB-lite"/>
    </source>
</evidence>
<comment type="caution">
    <text evidence="2">The sequence shown here is derived from an EMBL/GenBank/DDBJ whole genome shotgun (WGS) entry which is preliminary data.</text>
</comment>
<keyword evidence="3" id="KW-1185">Reference proteome</keyword>
<sequence length="93" mass="9952">MVLSNCCILHSANGKAASRLAELRAEQTEVSSSASRSSRNVRRLKRGSQIRVCGSATDPQHAALRFSRRAELHPEAATHGGSGSVLRSRGQPD</sequence>
<name>A0AA88M6F0_CHASR</name>